<keyword evidence="9" id="KW-0269">Exonuclease</keyword>
<evidence type="ECO:0000256" key="1">
    <source>
        <dbReference type="ARBA" id="ARBA00007705"/>
    </source>
</evidence>
<dbReference type="InterPro" id="IPR029060">
    <property type="entry name" value="PIN-like_dom_sf"/>
</dbReference>
<dbReference type="InterPro" id="IPR036397">
    <property type="entry name" value="RNaseH_sf"/>
</dbReference>
<dbReference type="FunFam" id="1.20.1060.10:FF:000001">
    <property type="entry name" value="DNA polymerase I"/>
    <property type="match status" value="1"/>
</dbReference>
<evidence type="ECO:0000256" key="12">
    <source>
        <dbReference type="ARBA" id="ARBA00023204"/>
    </source>
</evidence>
<dbReference type="CDD" id="cd09859">
    <property type="entry name" value="PIN_53EXO"/>
    <property type="match status" value="1"/>
</dbReference>
<dbReference type="FunFam" id="3.40.50.1010:FF:000001">
    <property type="entry name" value="DNA polymerase I"/>
    <property type="match status" value="1"/>
</dbReference>
<dbReference type="EC" id="2.7.7.7" evidence="2"/>
<feature type="domain" description="3'-5' exonuclease" evidence="14">
    <location>
        <begin position="303"/>
        <end position="487"/>
    </location>
</feature>
<dbReference type="CDD" id="cd08637">
    <property type="entry name" value="DNA_pol_A_pol_I_C"/>
    <property type="match status" value="1"/>
</dbReference>
<dbReference type="SMART" id="SM00475">
    <property type="entry name" value="53EXOc"/>
    <property type="match status" value="1"/>
</dbReference>
<protein>
    <recommendedName>
        <fullName evidence="2">DNA-directed DNA polymerase</fullName>
        <ecNumber evidence="2">2.7.7.7</ecNumber>
    </recommendedName>
</protein>
<gene>
    <name evidence="17" type="ORF">METZ01_LOCUS5585</name>
</gene>
<dbReference type="InterPro" id="IPR008918">
    <property type="entry name" value="HhH2"/>
</dbReference>
<dbReference type="Gene3D" id="3.40.50.1010">
    <property type="entry name" value="5'-nuclease"/>
    <property type="match status" value="1"/>
</dbReference>
<dbReference type="GO" id="GO:0008409">
    <property type="term" value="F:5'-3' exonuclease activity"/>
    <property type="evidence" value="ECO:0007669"/>
    <property type="project" value="InterPro"/>
</dbReference>
<evidence type="ECO:0000256" key="5">
    <source>
        <dbReference type="ARBA" id="ARBA00022705"/>
    </source>
</evidence>
<evidence type="ECO:0000256" key="4">
    <source>
        <dbReference type="ARBA" id="ARBA00022695"/>
    </source>
</evidence>
<keyword evidence="7" id="KW-0227">DNA damage</keyword>
<dbReference type="Gene3D" id="3.30.70.370">
    <property type="match status" value="1"/>
</dbReference>
<dbReference type="FunFam" id="3.30.420.10:FF:000026">
    <property type="entry name" value="DNA polymerase I"/>
    <property type="match status" value="1"/>
</dbReference>
<dbReference type="GO" id="GO:0008408">
    <property type="term" value="F:3'-5' exonuclease activity"/>
    <property type="evidence" value="ECO:0007669"/>
    <property type="project" value="InterPro"/>
</dbReference>
<dbReference type="InterPro" id="IPR020046">
    <property type="entry name" value="5-3_exonucl_a-hlix_arch_N"/>
</dbReference>
<keyword evidence="12" id="KW-0234">DNA repair</keyword>
<accession>A0A381NDR3</accession>
<dbReference type="Gene3D" id="1.10.150.20">
    <property type="entry name" value="5' to 3' exonuclease, C-terminal subdomain"/>
    <property type="match status" value="2"/>
</dbReference>
<keyword evidence="8" id="KW-0378">Hydrolase</keyword>
<dbReference type="PRINTS" id="PR00868">
    <property type="entry name" value="DNAPOLI"/>
</dbReference>
<evidence type="ECO:0000259" key="16">
    <source>
        <dbReference type="SMART" id="SM00482"/>
    </source>
</evidence>
<evidence type="ECO:0000313" key="17">
    <source>
        <dbReference type="EMBL" id="SUZ52731.1"/>
    </source>
</evidence>
<dbReference type="Pfam" id="PF00476">
    <property type="entry name" value="DNA_pol_A"/>
    <property type="match status" value="1"/>
</dbReference>
<dbReference type="AlphaFoldDB" id="A0A381NDR3"/>
<dbReference type="Gene3D" id="1.20.1060.10">
    <property type="entry name" value="Taq DNA Polymerase, Chain T, domain 4"/>
    <property type="match status" value="1"/>
</dbReference>
<evidence type="ECO:0000256" key="11">
    <source>
        <dbReference type="ARBA" id="ARBA00023125"/>
    </source>
</evidence>
<dbReference type="SUPFAM" id="SSF47807">
    <property type="entry name" value="5' to 3' exonuclease, C-terminal subdomain"/>
    <property type="match status" value="1"/>
</dbReference>
<name>A0A381NDR3_9ZZZZ</name>
<comment type="catalytic activity">
    <reaction evidence="13">
        <text>DNA(n) + a 2'-deoxyribonucleoside 5'-triphosphate = DNA(n+1) + diphosphate</text>
        <dbReference type="Rhea" id="RHEA:22508"/>
        <dbReference type="Rhea" id="RHEA-COMP:17339"/>
        <dbReference type="Rhea" id="RHEA-COMP:17340"/>
        <dbReference type="ChEBI" id="CHEBI:33019"/>
        <dbReference type="ChEBI" id="CHEBI:61560"/>
        <dbReference type="ChEBI" id="CHEBI:173112"/>
        <dbReference type="EC" id="2.7.7.7"/>
    </reaction>
</comment>
<dbReference type="GO" id="GO:0003677">
    <property type="term" value="F:DNA binding"/>
    <property type="evidence" value="ECO:0007669"/>
    <property type="project" value="UniProtKB-KW"/>
</dbReference>
<evidence type="ECO:0000256" key="3">
    <source>
        <dbReference type="ARBA" id="ARBA00022679"/>
    </source>
</evidence>
<dbReference type="PANTHER" id="PTHR10133">
    <property type="entry name" value="DNA POLYMERASE I"/>
    <property type="match status" value="1"/>
</dbReference>
<dbReference type="InterPro" id="IPR002298">
    <property type="entry name" value="DNA_polymerase_A"/>
</dbReference>
<dbReference type="InterPro" id="IPR002562">
    <property type="entry name" value="3'-5'_exonuclease_dom"/>
</dbReference>
<dbReference type="FunFam" id="1.10.150.20:FF:000003">
    <property type="entry name" value="DNA polymerase I"/>
    <property type="match status" value="1"/>
</dbReference>
<dbReference type="Pfam" id="PF01367">
    <property type="entry name" value="5_3_exonuc"/>
    <property type="match status" value="1"/>
</dbReference>
<comment type="similarity">
    <text evidence="1">Belongs to the DNA polymerase type-A family.</text>
</comment>
<dbReference type="SMART" id="SM00474">
    <property type="entry name" value="35EXOc"/>
    <property type="match status" value="1"/>
</dbReference>
<dbReference type="InterPro" id="IPR018320">
    <property type="entry name" value="DNA_polymerase_1"/>
</dbReference>
<dbReference type="Gene3D" id="3.30.420.10">
    <property type="entry name" value="Ribonuclease H-like superfamily/Ribonuclease H"/>
    <property type="match status" value="1"/>
</dbReference>
<keyword evidence="4" id="KW-0548">Nucleotidyltransferase</keyword>
<evidence type="ECO:0000256" key="13">
    <source>
        <dbReference type="ARBA" id="ARBA00049244"/>
    </source>
</evidence>
<dbReference type="InterPro" id="IPR043502">
    <property type="entry name" value="DNA/RNA_pol_sf"/>
</dbReference>
<proteinExistence type="inferred from homology"/>
<keyword evidence="11" id="KW-0238">DNA-binding</keyword>
<sequence length="898" mass="100560">MSEENSTENPLILIDGSSYLYRAYHALPPLMSSKNQPTGAIRGVISMINKILLDHPNSPLGVIFDAKGKTFRHEMYKDYKANRPPMPEDLVVQIEPINQIIEALGIKLLSIKGVEADDVIGTLAKEASEAGLDTVISTGDKDMTQLVNKHIKVVNTMSNELLDEKGVENKFGVKPELIIDYLALVGDTSDNVPGVEKVGPKTAVKWLTEYGSLDEIIKNAEKISGKVGENLRNGLSQLHISKELVTIKKDVSLEVGVKDLMVGKRNKKLLEELYTELEFKAWLEKEEVPQKEVREEVTRKSKYELITKIKQLENWITKIKKNSLLALDTETTGLDYMDAKLVGISLSVKSGEAAYIPLGHQQEEQLSVDVVLKKLKPVLESEKIKLVGQNIKFDRNILTRYGVNLDSFENDTMLMSYVLNSTATRHNLDALAQYYLKYKTTTFEEVAGKGVKQVTFDLVPMDQAVHYASEDADITFQLHEEFKSRLAKEPVLNTLLEEVEIPLITVLSDMEQAGTLVNEKVLKAQSKNFSERITKLEAEAYELADQEFNLGSPKQLQEIFFEKLKYPILQKTPGGQPSTAENVLQQLSEDYELPKIILEHRTLSKLKSTYTDKLPSQISPNTGRIHTSFNQTGTSTGRLSSSDPNLQNIPIKTEDGRRIRQAFEAKSGYQLISADYSQIELRVIAHLSKDEGLLNAFEEGQDIHSSTASEVFAVDINEVEPDQRRSAKAINFGLIYGISAFGLSKQLGINRNLAAEYMDIYFSRYPGVRKYMNKIKAEAKKIGYVETLYGRRLYLPEISTGNAIRRQAAERVAINAPVQGTAADIMKKAMLSVNDSLKKQKIDAKLILQVHDELVVESHEKDTEKVTKILTDSMSKAAKLSVPLEVEIGIGKNWDQAH</sequence>
<dbReference type="InterPro" id="IPR001098">
    <property type="entry name" value="DNA-dir_DNA_pol_A_palm_dom"/>
</dbReference>
<dbReference type="InterPro" id="IPR020045">
    <property type="entry name" value="DNA_polI_H3TH"/>
</dbReference>
<dbReference type="InterPro" id="IPR036279">
    <property type="entry name" value="5-3_exonuclease_C_sf"/>
</dbReference>
<feature type="domain" description="5'-3' exonuclease" evidence="15">
    <location>
        <begin position="9"/>
        <end position="263"/>
    </location>
</feature>
<dbReference type="InterPro" id="IPR002421">
    <property type="entry name" value="5-3_exonuclease"/>
</dbReference>
<organism evidence="17">
    <name type="scientific">marine metagenome</name>
    <dbReference type="NCBI Taxonomy" id="408172"/>
    <lineage>
        <taxon>unclassified sequences</taxon>
        <taxon>metagenomes</taxon>
        <taxon>ecological metagenomes</taxon>
    </lineage>
</organism>
<dbReference type="GO" id="GO:0006261">
    <property type="term" value="P:DNA-templated DNA replication"/>
    <property type="evidence" value="ECO:0007669"/>
    <property type="project" value="InterPro"/>
</dbReference>
<evidence type="ECO:0000256" key="8">
    <source>
        <dbReference type="ARBA" id="ARBA00022801"/>
    </source>
</evidence>
<keyword evidence="3" id="KW-0808">Transferase</keyword>
<dbReference type="SUPFAM" id="SSF56672">
    <property type="entry name" value="DNA/RNA polymerases"/>
    <property type="match status" value="1"/>
</dbReference>
<dbReference type="SMART" id="SM00279">
    <property type="entry name" value="HhH2"/>
    <property type="match status" value="1"/>
</dbReference>
<dbReference type="GO" id="GO:0006302">
    <property type="term" value="P:double-strand break repair"/>
    <property type="evidence" value="ECO:0007669"/>
    <property type="project" value="TreeGrafter"/>
</dbReference>
<dbReference type="SUPFAM" id="SSF53098">
    <property type="entry name" value="Ribonuclease H-like"/>
    <property type="match status" value="1"/>
</dbReference>
<evidence type="ECO:0000256" key="7">
    <source>
        <dbReference type="ARBA" id="ARBA00022763"/>
    </source>
</evidence>
<dbReference type="GO" id="GO:0003887">
    <property type="term" value="F:DNA-directed DNA polymerase activity"/>
    <property type="evidence" value="ECO:0007669"/>
    <property type="project" value="UniProtKB-KW"/>
</dbReference>
<feature type="domain" description="DNA-directed DNA polymerase family A palm" evidence="16">
    <location>
        <begin position="656"/>
        <end position="862"/>
    </location>
</feature>
<dbReference type="EMBL" id="UINC01000291">
    <property type="protein sequence ID" value="SUZ52731.1"/>
    <property type="molecule type" value="Genomic_DNA"/>
</dbReference>
<keyword evidence="5" id="KW-0235">DNA replication</keyword>
<dbReference type="FunFam" id="1.10.150.20:FF:000002">
    <property type="entry name" value="DNA polymerase I"/>
    <property type="match status" value="1"/>
</dbReference>
<dbReference type="InterPro" id="IPR019760">
    <property type="entry name" value="DNA-dir_DNA_pol_A_CS"/>
</dbReference>
<dbReference type="CDD" id="cd09898">
    <property type="entry name" value="H3TH_53EXO"/>
    <property type="match status" value="1"/>
</dbReference>
<evidence type="ECO:0000256" key="10">
    <source>
        <dbReference type="ARBA" id="ARBA00022932"/>
    </source>
</evidence>
<evidence type="ECO:0000259" key="14">
    <source>
        <dbReference type="SMART" id="SM00474"/>
    </source>
</evidence>
<dbReference type="Pfam" id="PF02739">
    <property type="entry name" value="5_3_exonuc_N"/>
    <property type="match status" value="1"/>
</dbReference>
<dbReference type="CDD" id="cd06139">
    <property type="entry name" value="DNA_polA_I_Ecoli_like_exo"/>
    <property type="match status" value="1"/>
</dbReference>
<evidence type="ECO:0000256" key="6">
    <source>
        <dbReference type="ARBA" id="ARBA00022722"/>
    </source>
</evidence>
<keyword evidence="10" id="KW-0239">DNA-directed DNA polymerase</keyword>
<evidence type="ECO:0000256" key="9">
    <source>
        <dbReference type="ARBA" id="ARBA00022839"/>
    </source>
</evidence>
<dbReference type="PROSITE" id="PS00447">
    <property type="entry name" value="DNA_POLYMERASE_A"/>
    <property type="match status" value="1"/>
</dbReference>
<keyword evidence="6" id="KW-0540">Nuclease</keyword>
<dbReference type="NCBIfam" id="TIGR00593">
    <property type="entry name" value="pola"/>
    <property type="match status" value="1"/>
</dbReference>
<reference evidence="17" key="1">
    <citation type="submission" date="2018-05" db="EMBL/GenBank/DDBJ databases">
        <authorList>
            <person name="Lanie J.A."/>
            <person name="Ng W.-L."/>
            <person name="Kazmierczak K.M."/>
            <person name="Andrzejewski T.M."/>
            <person name="Davidsen T.M."/>
            <person name="Wayne K.J."/>
            <person name="Tettelin H."/>
            <person name="Glass J.I."/>
            <person name="Rusch D."/>
            <person name="Podicherti R."/>
            <person name="Tsui H.-C.T."/>
            <person name="Winkler M.E."/>
        </authorList>
    </citation>
    <scope>NUCLEOTIDE SEQUENCE</scope>
</reference>
<dbReference type="SUPFAM" id="SSF88723">
    <property type="entry name" value="PIN domain-like"/>
    <property type="match status" value="1"/>
</dbReference>
<dbReference type="InterPro" id="IPR012337">
    <property type="entry name" value="RNaseH-like_sf"/>
</dbReference>
<dbReference type="Pfam" id="PF01612">
    <property type="entry name" value="DNA_pol_A_exo1"/>
    <property type="match status" value="1"/>
</dbReference>
<evidence type="ECO:0000256" key="2">
    <source>
        <dbReference type="ARBA" id="ARBA00012417"/>
    </source>
</evidence>
<evidence type="ECO:0000259" key="15">
    <source>
        <dbReference type="SMART" id="SM00475"/>
    </source>
</evidence>
<dbReference type="SMART" id="SM00482">
    <property type="entry name" value="POLAc"/>
    <property type="match status" value="1"/>
</dbReference>
<dbReference type="PANTHER" id="PTHR10133:SF27">
    <property type="entry name" value="DNA POLYMERASE NU"/>
    <property type="match status" value="1"/>
</dbReference>
<dbReference type="NCBIfam" id="NF004397">
    <property type="entry name" value="PRK05755.1"/>
    <property type="match status" value="1"/>
</dbReference>